<dbReference type="PANTHER" id="PTHR11142">
    <property type="entry name" value="PSEUDOURIDYLATE SYNTHASE"/>
    <property type="match status" value="1"/>
</dbReference>
<feature type="binding site" evidence="5">
    <location>
        <position position="104"/>
    </location>
    <ligand>
        <name>substrate</name>
    </ligand>
</feature>
<dbReference type="SUPFAM" id="SSF55120">
    <property type="entry name" value="Pseudouridine synthase"/>
    <property type="match status" value="1"/>
</dbReference>
<evidence type="ECO:0000256" key="5">
    <source>
        <dbReference type="PIRSR" id="PIRSR001430-2"/>
    </source>
</evidence>
<dbReference type="Gene3D" id="3.30.70.660">
    <property type="entry name" value="Pseudouridine synthase I, catalytic domain, C-terminal subdomain"/>
    <property type="match status" value="1"/>
</dbReference>
<keyword evidence="2 6" id="KW-0819">tRNA processing</keyword>
<dbReference type="HAMAP" id="MF_00171">
    <property type="entry name" value="TruA"/>
    <property type="match status" value="1"/>
</dbReference>
<keyword evidence="9" id="KW-1185">Reference proteome</keyword>
<dbReference type="InterPro" id="IPR020094">
    <property type="entry name" value="TruA/RsuA/RluB/E/F_N"/>
</dbReference>
<dbReference type="Gene3D" id="3.30.70.580">
    <property type="entry name" value="Pseudouridine synthase I, catalytic domain, N-terminal subdomain"/>
    <property type="match status" value="1"/>
</dbReference>
<evidence type="ECO:0000259" key="7">
    <source>
        <dbReference type="Pfam" id="PF01416"/>
    </source>
</evidence>
<comment type="caution">
    <text evidence="8">The sequence shown here is derived from an EMBL/GenBank/DDBJ whole genome shotgun (WGS) entry which is preliminary data.</text>
</comment>
<dbReference type="InterPro" id="IPR020097">
    <property type="entry name" value="PsdUridine_synth_TruA_a/b_dom"/>
</dbReference>
<dbReference type="Proteomes" id="UP000001396">
    <property type="component" value="Unassembled WGS sequence"/>
</dbReference>
<dbReference type="OMA" id="RKYSYHI"/>
<dbReference type="PANTHER" id="PTHR11142:SF0">
    <property type="entry name" value="TRNA PSEUDOURIDINE SYNTHASE-LIKE 1"/>
    <property type="match status" value="1"/>
</dbReference>
<dbReference type="PIRSF" id="PIRSF001430">
    <property type="entry name" value="tRNA_psdUrid_synth"/>
    <property type="match status" value="1"/>
</dbReference>
<name>D3BNI5_HETP5</name>
<evidence type="ECO:0000313" key="9">
    <source>
        <dbReference type="Proteomes" id="UP000001396"/>
    </source>
</evidence>
<proteinExistence type="inferred from homology"/>
<protein>
    <recommendedName>
        <fullName evidence="6">tRNA pseudouridine synthase</fullName>
        <ecNumber evidence="6">5.4.99.12</ecNumber>
    </recommendedName>
</protein>
<accession>D3BNI5</accession>
<dbReference type="InParanoid" id="D3BNI5"/>
<comment type="similarity">
    <text evidence="1 6">Belongs to the tRNA pseudouridine synthase TruA family.</text>
</comment>
<feature type="domain" description="Pseudouridine synthase I TruA alpha/beta" evidence="7">
    <location>
        <begin position="140"/>
        <end position="258"/>
    </location>
</feature>
<evidence type="ECO:0000256" key="2">
    <source>
        <dbReference type="ARBA" id="ARBA00022694"/>
    </source>
</evidence>
<evidence type="ECO:0000256" key="1">
    <source>
        <dbReference type="ARBA" id="ARBA00009375"/>
    </source>
</evidence>
<dbReference type="InterPro" id="IPR001406">
    <property type="entry name" value="PsdUridine_synth_TruA"/>
</dbReference>
<evidence type="ECO:0000313" key="8">
    <source>
        <dbReference type="EMBL" id="EFA76936.1"/>
    </source>
</evidence>
<dbReference type="RefSeq" id="XP_020429068.1">
    <property type="nucleotide sequence ID" value="XM_020580481.1"/>
</dbReference>
<dbReference type="Pfam" id="PF01416">
    <property type="entry name" value="PseudoU_synth_1"/>
    <property type="match status" value="1"/>
</dbReference>
<dbReference type="AlphaFoldDB" id="D3BNI5"/>
<reference evidence="8 9" key="1">
    <citation type="journal article" date="2011" name="Genome Res.">
        <title>Phylogeny-wide analysis of social amoeba genomes highlights ancient origins for complex intercellular communication.</title>
        <authorList>
            <person name="Heidel A.J."/>
            <person name="Lawal H.M."/>
            <person name="Felder M."/>
            <person name="Schilde C."/>
            <person name="Helps N.R."/>
            <person name="Tunggal B."/>
            <person name="Rivero F."/>
            <person name="John U."/>
            <person name="Schleicher M."/>
            <person name="Eichinger L."/>
            <person name="Platzer M."/>
            <person name="Noegel A.A."/>
            <person name="Schaap P."/>
            <person name="Gloeckner G."/>
        </authorList>
    </citation>
    <scope>NUCLEOTIDE SEQUENCE [LARGE SCALE GENOMIC DNA]</scope>
    <source>
        <strain evidence="9">ATCC 26659 / Pp 5 / PN500</strain>
    </source>
</reference>
<sequence>MTRYRIKKPVQQVLEESLEVFIRKKVRLVGSSRTDTGVNALHQVAHFDVDTRISKTGEEIDMMPPEVITMALNQNVQGYPVRVISTEIVDDSFHSRFSAKSRTYLYRMLGGMHRNQAPFELKDRVWAVTNQLDVPKMQEAATLLCGRHNFNSFRSSKCQADNPVRTISSFQVFDLPNPDIWQYNSAPLGVNPQLIGIEVKARAFLHNQVRIMVSTLERVGSHQMSLDQLQELIDAKDRQKAPPTAPPYPLTLTKVSYEDNITNPLPSPWLKYLAK</sequence>
<gene>
    <name evidence="8" type="ORF">PPL_09688</name>
</gene>
<evidence type="ECO:0000256" key="6">
    <source>
        <dbReference type="RuleBase" id="RU003792"/>
    </source>
</evidence>
<dbReference type="GeneID" id="31365163"/>
<feature type="active site" description="Nucleophile" evidence="4">
    <location>
        <position position="35"/>
    </location>
</feature>
<dbReference type="GO" id="GO:0160147">
    <property type="term" value="F:tRNA pseudouridine(38-40) synthase activity"/>
    <property type="evidence" value="ECO:0007669"/>
    <property type="project" value="UniProtKB-EC"/>
</dbReference>
<dbReference type="CDD" id="cd02570">
    <property type="entry name" value="PseudoU_synth_EcTruA"/>
    <property type="match status" value="1"/>
</dbReference>
<dbReference type="InterPro" id="IPR020095">
    <property type="entry name" value="PsdUridine_synth_TruA_C"/>
</dbReference>
<dbReference type="GO" id="GO:0003723">
    <property type="term" value="F:RNA binding"/>
    <property type="evidence" value="ECO:0007669"/>
    <property type="project" value="InterPro"/>
</dbReference>
<dbReference type="InterPro" id="IPR020103">
    <property type="entry name" value="PsdUridine_synth_cat_dom_sf"/>
</dbReference>
<dbReference type="EC" id="5.4.99.12" evidence="6"/>
<evidence type="ECO:0000256" key="3">
    <source>
        <dbReference type="ARBA" id="ARBA00023235"/>
    </source>
</evidence>
<comment type="catalytic activity">
    <reaction evidence="6">
        <text>uridine(38/39/40) in tRNA = pseudouridine(38/39/40) in tRNA</text>
        <dbReference type="Rhea" id="RHEA:22376"/>
        <dbReference type="Rhea" id="RHEA-COMP:10085"/>
        <dbReference type="Rhea" id="RHEA-COMP:10087"/>
        <dbReference type="ChEBI" id="CHEBI:65314"/>
        <dbReference type="ChEBI" id="CHEBI:65315"/>
        <dbReference type="EC" id="5.4.99.12"/>
    </reaction>
</comment>
<organism evidence="8 9">
    <name type="scientific">Heterostelium pallidum (strain ATCC 26659 / Pp 5 / PN500)</name>
    <name type="common">Cellular slime mold</name>
    <name type="synonym">Polysphondylium pallidum</name>
    <dbReference type="NCBI Taxonomy" id="670386"/>
    <lineage>
        <taxon>Eukaryota</taxon>
        <taxon>Amoebozoa</taxon>
        <taxon>Evosea</taxon>
        <taxon>Eumycetozoa</taxon>
        <taxon>Dictyostelia</taxon>
        <taxon>Acytosteliales</taxon>
        <taxon>Acytosteliaceae</taxon>
        <taxon>Heterostelium</taxon>
    </lineage>
</organism>
<dbReference type="EMBL" id="ADBJ01000044">
    <property type="protein sequence ID" value="EFA76936.1"/>
    <property type="molecule type" value="Genomic_DNA"/>
</dbReference>
<keyword evidence="3 6" id="KW-0413">Isomerase</keyword>
<dbReference type="FunCoup" id="D3BNI5">
    <property type="interactions" value="26"/>
</dbReference>
<dbReference type="GO" id="GO:0031119">
    <property type="term" value="P:tRNA pseudouridine synthesis"/>
    <property type="evidence" value="ECO:0007669"/>
    <property type="project" value="TreeGrafter"/>
</dbReference>
<dbReference type="STRING" id="670386.D3BNI5"/>
<evidence type="ECO:0000256" key="4">
    <source>
        <dbReference type="PIRSR" id="PIRSR001430-1"/>
    </source>
</evidence>